<evidence type="ECO:0000256" key="1">
    <source>
        <dbReference type="SAM" id="SignalP"/>
    </source>
</evidence>
<keyword evidence="1" id="KW-0732">Signal</keyword>
<feature type="chain" id="PRO_5003237969" evidence="1">
    <location>
        <begin position="20"/>
        <end position="228"/>
    </location>
</feature>
<dbReference type="Proteomes" id="UP000000305">
    <property type="component" value="Unassembled WGS sequence"/>
</dbReference>
<dbReference type="KEGG" id="dpx:DAPPUDRAFT_325062"/>
<evidence type="ECO:0000313" key="3">
    <source>
        <dbReference type="Proteomes" id="UP000000305"/>
    </source>
</evidence>
<dbReference type="EMBL" id="GL732589">
    <property type="protein sequence ID" value="EFX73678.1"/>
    <property type="molecule type" value="Genomic_DNA"/>
</dbReference>
<accession>E9H3L3</accession>
<reference evidence="2 3" key="1">
    <citation type="journal article" date="2011" name="Science">
        <title>The ecoresponsive genome of Daphnia pulex.</title>
        <authorList>
            <person name="Colbourne J.K."/>
            <person name="Pfrender M.E."/>
            <person name="Gilbert D."/>
            <person name="Thomas W.K."/>
            <person name="Tucker A."/>
            <person name="Oakley T.H."/>
            <person name="Tokishita S."/>
            <person name="Aerts A."/>
            <person name="Arnold G.J."/>
            <person name="Basu M.K."/>
            <person name="Bauer D.J."/>
            <person name="Caceres C.E."/>
            <person name="Carmel L."/>
            <person name="Casola C."/>
            <person name="Choi J.H."/>
            <person name="Detter J.C."/>
            <person name="Dong Q."/>
            <person name="Dusheyko S."/>
            <person name="Eads B.D."/>
            <person name="Frohlich T."/>
            <person name="Geiler-Samerotte K.A."/>
            <person name="Gerlach D."/>
            <person name="Hatcher P."/>
            <person name="Jogdeo S."/>
            <person name="Krijgsveld J."/>
            <person name="Kriventseva E.V."/>
            <person name="Kultz D."/>
            <person name="Laforsch C."/>
            <person name="Lindquist E."/>
            <person name="Lopez J."/>
            <person name="Manak J.R."/>
            <person name="Muller J."/>
            <person name="Pangilinan J."/>
            <person name="Patwardhan R.P."/>
            <person name="Pitluck S."/>
            <person name="Pritham E.J."/>
            <person name="Rechtsteiner A."/>
            <person name="Rho M."/>
            <person name="Rogozin I.B."/>
            <person name="Sakarya O."/>
            <person name="Salamov A."/>
            <person name="Schaack S."/>
            <person name="Shapiro H."/>
            <person name="Shiga Y."/>
            <person name="Skalitzky C."/>
            <person name="Smith Z."/>
            <person name="Souvorov A."/>
            <person name="Sung W."/>
            <person name="Tang Z."/>
            <person name="Tsuchiya D."/>
            <person name="Tu H."/>
            <person name="Vos H."/>
            <person name="Wang M."/>
            <person name="Wolf Y.I."/>
            <person name="Yamagata H."/>
            <person name="Yamada T."/>
            <person name="Ye Y."/>
            <person name="Shaw J.R."/>
            <person name="Andrews J."/>
            <person name="Crease T.J."/>
            <person name="Tang H."/>
            <person name="Lucas S.M."/>
            <person name="Robertson H.M."/>
            <person name="Bork P."/>
            <person name="Koonin E.V."/>
            <person name="Zdobnov E.M."/>
            <person name="Grigoriev I.V."/>
            <person name="Lynch M."/>
            <person name="Boore J.L."/>
        </authorList>
    </citation>
    <scope>NUCLEOTIDE SEQUENCE [LARGE SCALE GENOMIC DNA]</scope>
</reference>
<gene>
    <name evidence="2" type="ORF">DAPPUDRAFT_325062</name>
</gene>
<protein>
    <submittedName>
        <fullName evidence="2">Uncharacterized protein</fullName>
    </submittedName>
</protein>
<dbReference type="AlphaFoldDB" id="E9H3L3"/>
<name>E9H3L3_DAPPU</name>
<proteinExistence type="predicted"/>
<dbReference type="HOGENOM" id="CLU_1215865_0_0_1"/>
<keyword evidence="3" id="KW-1185">Reference proteome</keyword>
<evidence type="ECO:0000313" key="2">
    <source>
        <dbReference type="EMBL" id="EFX73678.1"/>
    </source>
</evidence>
<sequence>MPRLTFLVVFTLMVAVVVAFPQPNSDDSPAAVVVETPAADTPDASAPPVEGESVDLRFRPSYGYGGQQYGGQQYGGQQYGSNYYSSERYESHHSSQQYGHQNYGHQNYGHNAYGNYGHGGYDRPGYGHGGYPGGYGYYGRPQGILGAVGNVLDGLLGLREGEKKPAVDGDASAAPVVVAAAAAPEAVDPVSPEADSVPQIPVDVGGILPEPALQSQGVPSAGEEVIFQ</sequence>
<organism evidence="2 3">
    <name type="scientific">Daphnia pulex</name>
    <name type="common">Water flea</name>
    <dbReference type="NCBI Taxonomy" id="6669"/>
    <lineage>
        <taxon>Eukaryota</taxon>
        <taxon>Metazoa</taxon>
        <taxon>Ecdysozoa</taxon>
        <taxon>Arthropoda</taxon>
        <taxon>Crustacea</taxon>
        <taxon>Branchiopoda</taxon>
        <taxon>Diplostraca</taxon>
        <taxon>Cladocera</taxon>
        <taxon>Anomopoda</taxon>
        <taxon>Daphniidae</taxon>
        <taxon>Daphnia</taxon>
    </lineage>
</organism>
<feature type="signal peptide" evidence="1">
    <location>
        <begin position="1"/>
        <end position="19"/>
    </location>
</feature>
<dbReference type="OrthoDB" id="6380090at2759"/>
<dbReference type="InParanoid" id="E9H3L3"/>